<dbReference type="GO" id="GO:0005886">
    <property type="term" value="C:plasma membrane"/>
    <property type="evidence" value="ECO:0007669"/>
    <property type="project" value="TreeGrafter"/>
</dbReference>
<evidence type="ECO:0000256" key="3">
    <source>
        <dbReference type="ARBA" id="ARBA00022692"/>
    </source>
</evidence>
<feature type="transmembrane region" description="Helical" evidence="7">
    <location>
        <begin position="103"/>
        <end position="136"/>
    </location>
</feature>
<dbReference type="OrthoDB" id="3222at2759"/>
<gene>
    <name evidence="8" type="ORF">NliqN6_3091</name>
</gene>
<evidence type="ECO:0000313" key="8">
    <source>
        <dbReference type="EMBL" id="GHJ86689.1"/>
    </source>
</evidence>
<dbReference type="Pfam" id="PF00230">
    <property type="entry name" value="MIP"/>
    <property type="match status" value="1"/>
</dbReference>
<comment type="similarity">
    <text evidence="2 6">Belongs to the MIP/aquaporin (TC 1.A.8) family.</text>
</comment>
<dbReference type="InterPro" id="IPR023271">
    <property type="entry name" value="Aquaporin-like"/>
</dbReference>
<dbReference type="Gene3D" id="1.20.1080.10">
    <property type="entry name" value="Glycerol uptake facilitator protein"/>
    <property type="match status" value="1"/>
</dbReference>
<evidence type="ECO:0000256" key="2">
    <source>
        <dbReference type="ARBA" id="ARBA00006175"/>
    </source>
</evidence>
<dbReference type="PANTHER" id="PTHR19139:SF199">
    <property type="entry name" value="MIP17260P"/>
    <property type="match status" value="1"/>
</dbReference>
<reference evidence="8" key="1">
    <citation type="submission" date="2020-07" db="EMBL/GenBank/DDBJ databases">
        <title>Draft Genome Sequence of a Deep-Sea Yeast, Naganishia (Cryptococcus) liquefaciens strain N6.</title>
        <authorList>
            <person name="Han Y.W."/>
            <person name="Kajitani R."/>
            <person name="Morimoto H."/>
            <person name="Parhat M."/>
            <person name="Tsubouchi H."/>
            <person name="Bakenova O."/>
            <person name="Ogata M."/>
            <person name="Argunhan B."/>
            <person name="Aoki R."/>
            <person name="Kajiwara S."/>
            <person name="Itoh T."/>
            <person name="Iwasaki H."/>
        </authorList>
    </citation>
    <scope>NUCLEOTIDE SEQUENCE</scope>
    <source>
        <strain evidence="8">N6</strain>
    </source>
</reference>
<evidence type="ECO:0000313" key="9">
    <source>
        <dbReference type="Proteomes" id="UP000620104"/>
    </source>
</evidence>
<dbReference type="SUPFAM" id="SSF81338">
    <property type="entry name" value="Aquaporin-like"/>
    <property type="match status" value="1"/>
</dbReference>
<feature type="transmembrane region" description="Helical" evidence="7">
    <location>
        <begin position="230"/>
        <end position="254"/>
    </location>
</feature>
<dbReference type="PRINTS" id="PR00783">
    <property type="entry name" value="MINTRINSICP"/>
</dbReference>
<evidence type="ECO:0000256" key="4">
    <source>
        <dbReference type="ARBA" id="ARBA00022989"/>
    </source>
</evidence>
<dbReference type="Proteomes" id="UP000620104">
    <property type="component" value="Unassembled WGS sequence"/>
</dbReference>
<dbReference type="GO" id="GO:0015250">
    <property type="term" value="F:water channel activity"/>
    <property type="evidence" value="ECO:0007669"/>
    <property type="project" value="TreeGrafter"/>
</dbReference>
<accession>A0A8H3TV29</accession>
<dbReference type="PANTHER" id="PTHR19139">
    <property type="entry name" value="AQUAPORIN TRANSPORTER"/>
    <property type="match status" value="1"/>
</dbReference>
<evidence type="ECO:0000256" key="6">
    <source>
        <dbReference type="RuleBase" id="RU000477"/>
    </source>
</evidence>
<comment type="subcellular location">
    <subcellularLocation>
        <location evidence="1">Membrane</location>
        <topology evidence="1">Multi-pass membrane protein</topology>
    </subcellularLocation>
</comment>
<name>A0A8H3TV29_9TREE</name>
<keyword evidence="9" id="KW-1185">Reference proteome</keyword>
<dbReference type="InterPro" id="IPR034294">
    <property type="entry name" value="Aquaporin_transptr"/>
</dbReference>
<feature type="transmembrane region" description="Helical" evidence="7">
    <location>
        <begin position="70"/>
        <end position="91"/>
    </location>
</feature>
<sequence>MHMFHGHWLRDGKGMFKITKLDVHAMYGEFIGTVLFLLLGMAGVQATVTNLSLNNDTEGTSLTGSDAARLMGLFYISSAFGISLYATASIFYRFTGSIFNPNVSLALCLIGAITPARFCMTAVAQLVGGIVAAAILDGLTPGALSVSCKLGFGTTPAQGLFIEMFITAALVISVLMLAAEKSKLTPTAPLGFGFMLWACELWSVEYTGGSVNTARAFGPAVISGFDKNHWIYWIGPTLGSLLATAFYFLLKYIVRNIDFQRNLRLIPVSGWFDRNTGSSSPQLHATNLCIQEY</sequence>
<evidence type="ECO:0000256" key="1">
    <source>
        <dbReference type="ARBA" id="ARBA00004141"/>
    </source>
</evidence>
<protein>
    <recommendedName>
        <fullName evidence="10">Aquaporin-like protein</fullName>
    </recommendedName>
</protein>
<keyword evidence="3 6" id="KW-0812">Transmembrane</keyword>
<keyword evidence="5 7" id="KW-0472">Membrane</keyword>
<dbReference type="EMBL" id="BLZA01000019">
    <property type="protein sequence ID" value="GHJ86689.1"/>
    <property type="molecule type" value="Genomic_DNA"/>
</dbReference>
<proteinExistence type="inferred from homology"/>
<dbReference type="AlphaFoldDB" id="A0A8H3TV29"/>
<evidence type="ECO:0000256" key="7">
    <source>
        <dbReference type="SAM" id="Phobius"/>
    </source>
</evidence>
<evidence type="ECO:0000256" key="5">
    <source>
        <dbReference type="ARBA" id="ARBA00023136"/>
    </source>
</evidence>
<feature type="transmembrane region" description="Helical" evidence="7">
    <location>
        <begin position="156"/>
        <end position="178"/>
    </location>
</feature>
<dbReference type="InterPro" id="IPR000425">
    <property type="entry name" value="MIP"/>
</dbReference>
<comment type="caution">
    <text evidence="8">The sequence shown here is derived from an EMBL/GenBank/DDBJ whole genome shotgun (WGS) entry which is preliminary data.</text>
</comment>
<keyword evidence="4 7" id="KW-1133">Transmembrane helix</keyword>
<organism evidence="8 9">
    <name type="scientific">Naganishia liquefaciens</name>
    <dbReference type="NCBI Taxonomy" id="104408"/>
    <lineage>
        <taxon>Eukaryota</taxon>
        <taxon>Fungi</taxon>
        <taxon>Dikarya</taxon>
        <taxon>Basidiomycota</taxon>
        <taxon>Agaricomycotina</taxon>
        <taxon>Tremellomycetes</taxon>
        <taxon>Filobasidiales</taxon>
        <taxon>Filobasidiaceae</taxon>
        <taxon>Naganishia</taxon>
    </lineage>
</organism>
<keyword evidence="6" id="KW-0813">Transport</keyword>
<evidence type="ECO:0008006" key="10">
    <source>
        <dbReference type="Google" id="ProtNLM"/>
    </source>
</evidence>